<feature type="region of interest" description="Disordered" evidence="2">
    <location>
        <begin position="220"/>
        <end position="255"/>
    </location>
</feature>
<evidence type="ECO:0000313" key="5">
    <source>
        <dbReference type="Proteomes" id="UP000019132"/>
    </source>
</evidence>
<feature type="domain" description="CCHC-type" evidence="3">
    <location>
        <begin position="416"/>
        <end position="431"/>
    </location>
</feature>
<dbReference type="PROSITE" id="PS50158">
    <property type="entry name" value="ZF_CCHC"/>
    <property type="match status" value="4"/>
</dbReference>
<dbReference type="SUPFAM" id="SSF57756">
    <property type="entry name" value="Retrovirus zinc finger-like domains"/>
    <property type="match status" value="3"/>
</dbReference>
<dbReference type="GO" id="GO:0003676">
    <property type="term" value="F:nucleic acid binding"/>
    <property type="evidence" value="ECO:0007669"/>
    <property type="project" value="InterPro"/>
</dbReference>
<accession>K3WCG0</accession>
<dbReference type="Gene3D" id="4.10.60.10">
    <property type="entry name" value="Zinc finger, CCHC-type"/>
    <property type="match status" value="4"/>
</dbReference>
<reference evidence="5" key="2">
    <citation type="submission" date="2010-04" db="EMBL/GenBank/DDBJ databases">
        <authorList>
            <person name="Buell R."/>
            <person name="Hamilton J."/>
            <person name="Hostetler J."/>
        </authorList>
    </citation>
    <scope>NUCLEOTIDE SEQUENCE [LARGE SCALE GENOMIC DNA]</scope>
    <source>
        <strain evidence="5">DAOM:BR144</strain>
    </source>
</reference>
<dbReference type="GO" id="GO:0008270">
    <property type="term" value="F:zinc ion binding"/>
    <property type="evidence" value="ECO:0007669"/>
    <property type="project" value="UniProtKB-KW"/>
</dbReference>
<dbReference type="InterPro" id="IPR036875">
    <property type="entry name" value="Znf_CCHC_sf"/>
</dbReference>
<dbReference type="STRING" id="431595.K3WCG0"/>
<feature type="domain" description="CCHC-type" evidence="3">
    <location>
        <begin position="270"/>
        <end position="284"/>
    </location>
</feature>
<dbReference type="InterPro" id="IPR001878">
    <property type="entry name" value="Znf_CCHC"/>
</dbReference>
<proteinExistence type="predicted"/>
<dbReference type="eggNOG" id="KOG4400">
    <property type="taxonomic scope" value="Eukaryota"/>
</dbReference>
<protein>
    <recommendedName>
        <fullName evidence="3">CCHC-type domain-containing protein</fullName>
    </recommendedName>
</protein>
<evidence type="ECO:0000256" key="2">
    <source>
        <dbReference type="SAM" id="MobiDB-lite"/>
    </source>
</evidence>
<dbReference type="AlphaFoldDB" id="K3WCG0"/>
<dbReference type="InParanoid" id="K3WCG0"/>
<keyword evidence="1" id="KW-0479">Metal-binding</keyword>
<feature type="domain" description="CCHC-type" evidence="3">
    <location>
        <begin position="442"/>
        <end position="455"/>
    </location>
</feature>
<organism evidence="4 5">
    <name type="scientific">Globisporangium ultimum (strain ATCC 200006 / CBS 805.95 / DAOM BR144)</name>
    <name type="common">Pythium ultimum</name>
    <dbReference type="NCBI Taxonomy" id="431595"/>
    <lineage>
        <taxon>Eukaryota</taxon>
        <taxon>Sar</taxon>
        <taxon>Stramenopiles</taxon>
        <taxon>Oomycota</taxon>
        <taxon>Peronosporomycetes</taxon>
        <taxon>Pythiales</taxon>
        <taxon>Pythiaceae</taxon>
        <taxon>Globisporangium</taxon>
    </lineage>
</organism>
<dbReference type="Proteomes" id="UP000019132">
    <property type="component" value="Unassembled WGS sequence"/>
</dbReference>
<feature type="compositionally biased region" description="Low complexity" evidence="2">
    <location>
        <begin position="243"/>
        <end position="252"/>
    </location>
</feature>
<dbReference type="EnsemblProtists" id="PYU1_T002651">
    <property type="protein sequence ID" value="PYU1_T002651"/>
    <property type="gene ID" value="PYU1_G002648"/>
</dbReference>
<feature type="domain" description="CCHC-type" evidence="3">
    <location>
        <begin position="293"/>
        <end position="307"/>
    </location>
</feature>
<name>K3WCG0_GLOUD</name>
<feature type="compositionally biased region" description="Basic and acidic residues" evidence="2">
    <location>
        <begin position="469"/>
        <end position="479"/>
    </location>
</feature>
<sequence length="556" mass="61289">MLGYRDENASVLTAHSGASDDSDYEEERYMMDPSDPRAHAKANEKLKVQPTASKSKQKKKKGKKGVKVAGVSRWDADSTGDDEEEDEDLGERVPIEVVFRDDSNEEEVDEQLGGAIDLTGSDDDGDGDNGTSDSPAKKQQNSTVKLSKWALSRFLVPREERNIPVFEEPPIEPLNDHILSDFGSRFRGKTGDVEVEKVIEEVDSEEEQLDKFTVGAPLFSADKPEVDSDGAEGEKGKKKAGADDSAAANGKNTNRKRRENRYFVTDLATKCFNCGQIGHMSSLCMNDRVLKPCYYCGLRGHMAMACPHLPCHSCLQLGHTSKDCSNRRLKLDNCGACGRVGHDDDDCDNVGNGLEGISCMVCVKTGHLHCVPIPPPADRKIYCPNCTGKHLLSDCREYVEPSTPHFAVSNFRMGMKCFVCQNTGHFAADCPHKSGQMNHFSCFKCGQRGHYASDCVSGGGNQNQSGYKRGRDQYDSGKYDDDDDGDANYYRQVPGGNSRSYSNNYNQSSYANTRAPRLDAALPSYRNGSKGSSYNNRNNGYNNNSDRRRGGGGRWR</sequence>
<dbReference type="Pfam" id="PF00098">
    <property type="entry name" value="zf-CCHC"/>
    <property type="match status" value="3"/>
</dbReference>
<feature type="region of interest" description="Disordered" evidence="2">
    <location>
        <begin position="457"/>
        <end position="556"/>
    </location>
</feature>
<reference evidence="4" key="3">
    <citation type="submission" date="2014-11" db="UniProtKB">
        <authorList>
            <consortium name="EnsemblProtists"/>
        </authorList>
    </citation>
    <scope>IDENTIFICATION</scope>
    <source>
        <strain evidence="4">DAOM BR144</strain>
    </source>
</reference>
<dbReference type="PANTHER" id="PTHR46978:SF1">
    <property type="entry name" value="ZINC KNUCKLE (CCHC-TYPE) FAMILY PROTEIN"/>
    <property type="match status" value="1"/>
</dbReference>
<evidence type="ECO:0000313" key="4">
    <source>
        <dbReference type="EnsemblProtists" id="PYU1_T002651"/>
    </source>
</evidence>
<feature type="compositionally biased region" description="Low complexity" evidence="2">
    <location>
        <begin position="524"/>
        <end position="544"/>
    </location>
</feature>
<dbReference type="VEuPathDB" id="FungiDB:PYU1_G002648"/>
<feature type="compositionally biased region" description="Acidic residues" evidence="2">
    <location>
        <begin position="78"/>
        <end position="89"/>
    </location>
</feature>
<dbReference type="PANTHER" id="PTHR46978">
    <property type="entry name" value="ZINC KNUCKLE (CCHC-TYPE) FAMILY PROTEIN"/>
    <property type="match status" value="1"/>
</dbReference>
<keyword evidence="1" id="KW-0863">Zinc-finger</keyword>
<dbReference type="OMA" id="VCMNDKL"/>
<feature type="compositionally biased region" description="Basic and acidic residues" evidence="2">
    <location>
        <begin position="27"/>
        <end position="47"/>
    </location>
</feature>
<evidence type="ECO:0000259" key="3">
    <source>
        <dbReference type="PROSITE" id="PS50158"/>
    </source>
</evidence>
<feature type="compositionally biased region" description="Basic residues" evidence="2">
    <location>
        <begin position="55"/>
        <end position="66"/>
    </location>
</feature>
<keyword evidence="1" id="KW-0862">Zinc</keyword>
<feature type="region of interest" description="Disordered" evidence="2">
    <location>
        <begin position="1"/>
        <end position="144"/>
    </location>
</feature>
<reference evidence="5" key="1">
    <citation type="journal article" date="2010" name="Genome Biol.">
        <title>Genome sequence of the necrotrophic plant pathogen Pythium ultimum reveals original pathogenicity mechanisms and effector repertoire.</title>
        <authorList>
            <person name="Levesque C.A."/>
            <person name="Brouwer H."/>
            <person name="Cano L."/>
            <person name="Hamilton J.P."/>
            <person name="Holt C."/>
            <person name="Huitema E."/>
            <person name="Raffaele S."/>
            <person name="Robideau G.P."/>
            <person name="Thines M."/>
            <person name="Win J."/>
            <person name="Zerillo M.M."/>
            <person name="Beakes G.W."/>
            <person name="Boore J.L."/>
            <person name="Busam D."/>
            <person name="Dumas B."/>
            <person name="Ferriera S."/>
            <person name="Fuerstenberg S.I."/>
            <person name="Gachon C.M."/>
            <person name="Gaulin E."/>
            <person name="Govers F."/>
            <person name="Grenville-Briggs L."/>
            <person name="Horner N."/>
            <person name="Hostetler J."/>
            <person name="Jiang R.H."/>
            <person name="Johnson J."/>
            <person name="Krajaejun T."/>
            <person name="Lin H."/>
            <person name="Meijer H.J."/>
            <person name="Moore B."/>
            <person name="Morris P."/>
            <person name="Phuntmart V."/>
            <person name="Puiu D."/>
            <person name="Shetty J."/>
            <person name="Stajich J.E."/>
            <person name="Tripathy S."/>
            <person name="Wawra S."/>
            <person name="van West P."/>
            <person name="Whitty B.R."/>
            <person name="Coutinho P.M."/>
            <person name="Henrissat B."/>
            <person name="Martin F."/>
            <person name="Thomas P.D."/>
            <person name="Tyler B.M."/>
            <person name="De Vries R.P."/>
            <person name="Kamoun S."/>
            <person name="Yandell M."/>
            <person name="Tisserat N."/>
            <person name="Buell C.R."/>
        </authorList>
    </citation>
    <scope>NUCLEOTIDE SEQUENCE</scope>
    <source>
        <strain evidence="5">DAOM:BR144</strain>
    </source>
</reference>
<dbReference type="HOGENOM" id="CLU_040493_0_0_1"/>
<feature type="compositionally biased region" description="Low complexity" evidence="2">
    <location>
        <begin position="497"/>
        <end position="512"/>
    </location>
</feature>
<evidence type="ECO:0000256" key="1">
    <source>
        <dbReference type="PROSITE-ProRule" id="PRU00047"/>
    </source>
</evidence>
<keyword evidence="5" id="KW-1185">Reference proteome</keyword>
<dbReference type="SMART" id="SM00343">
    <property type="entry name" value="ZnF_C2HC"/>
    <property type="match status" value="7"/>
</dbReference>
<feature type="compositionally biased region" description="Basic and acidic residues" evidence="2">
    <location>
        <begin position="90"/>
        <end position="102"/>
    </location>
</feature>